<keyword evidence="4 6" id="KW-1133">Transmembrane helix</keyword>
<protein>
    <submittedName>
        <fullName evidence="7">Decaprenyl-phosphate phosphoribosyltransferase</fullName>
        <ecNumber evidence="7">2.4.2.45</ecNumber>
    </submittedName>
</protein>
<dbReference type="PANTHER" id="PTHR11048:SF5">
    <property type="entry name" value="DECAPRENYL-PHOSPHATE PHOSPHORIBOSYLTRANSFERASE"/>
    <property type="match status" value="1"/>
</dbReference>
<evidence type="ECO:0000256" key="5">
    <source>
        <dbReference type="ARBA" id="ARBA00023136"/>
    </source>
</evidence>
<reference evidence="7 8" key="2">
    <citation type="submission" date="2020-05" db="EMBL/GenBank/DDBJ databases">
        <title>Draft genome sequence of Desulfovibrio sp. strainFSS-1.</title>
        <authorList>
            <person name="Shimoshige H."/>
            <person name="Kobayashi H."/>
            <person name="Maekawa T."/>
        </authorList>
    </citation>
    <scope>NUCLEOTIDE SEQUENCE [LARGE SCALE GENOMIC DNA]</scope>
    <source>
        <strain evidence="7 8">SIID29052-01</strain>
    </source>
</reference>
<dbReference type="CDD" id="cd13963">
    <property type="entry name" value="PT_UbiA_2"/>
    <property type="match status" value="1"/>
</dbReference>
<evidence type="ECO:0000313" key="7">
    <source>
        <dbReference type="EMBL" id="GFK94714.1"/>
    </source>
</evidence>
<feature type="transmembrane region" description="Helical" evidence="6">
    <location>
        <begin position="42"/>
        <end position="60"/>
    </location>
</feature>
<evidence type="ECO:0000256" key="3">
    <source>
        <dbReference type="ARBA" id="ARBA00022692"/>
    </source>
</evidence>
<sequence>MIPQTAKGLVRLARPHQYVKNLFVLLPLFFGWKLGDAQALAGALKAFAAFCLAASAVYVFNDLRDAPQDARHPVKRQRPLPSGQVTPSQARLFGAALALAALALVPMVPGAGFTAALLAYLAINGAYSLGLKHYAIVDLLCIALGFVLRIFAGGAASGVEPSHWIVIMTFLLALFLGLAKRRDDLLLAEDGVHARKSLDGYSLEFVNLSMAVMAGVVIVSYILYTLSPDVMAKHGTDRLYLTGLWVVAGILRYMQITFVEARSGSPTQVLLRDPFIQVCIAAWVASCYLILYASR</sequence>
<dbReference type="GO" id="GO:0005886">
    <property type="term" value="C:plasma membrane"/>
    <property type="evidence" value="ECO:0007669"/>
    <property type="project" value="TreeGrafter"/>
</dbReference>
<keyword evidence="5 6" id="KW-0472">Membrane</keyword>
<dbReference type="Pfam" id="PF01040">
    <property type="entry name" value="UbiA"/>
    <property type="match status" value="1"/>
</dbReference>
<dbReference type="GO" id="GO:0016757">
    <property type="term" value="F:glycosyltransferase activity"/>
    <property type="evidence" value="ECO:0007669"/>
    <property type="project" value="UniProtKB-KW"/>
</dbReference>
<feature type="transmembrane region" description="Helical" evidence="6">
    <location>
        <begin position="162"/>
        <end position="179"/>
    </location>
</feature>
<gene>
    <name evidence="7" type="ORF">NNJEOMEG_02561</name>
</gene>
<evidence type="ECO:0000256" key="6">
    <source>
        <dbReference type="SAM" id="Phobius"/>
    </source>
</evidence>
<dbReference type="AlphaFoldDB" id="A0A6V8LSJ2"/>
<evidence type="ECO:0000313" key="8">
    <source>
        <dbReference type="Proteomes" id="UP000494245"/>
    </source>
</evidence>
<dbReference type="InterPro" id="IPR039653">
    <property type="entry name" value="Prenyltransferase"/>
</dbReference>
<accession>A0A6V8LSJ2</accession>
<feature type="transmembrane region" description="Helical" evidence="6">
    <location>
        <begin position="92"/>
        <end position="123"/>
    </location>
</feature>
<evidence type="ECO:0000256" key="2">
    <source>
        <dbReference type="ARBA" id="ARBA00022475"/>
    </source>
</evidence>
<dbReference type="Proteomes" id="UP000494245">
    <property type="component" value="Unassembled WGS sequence"/>
</dbReference>
<dbReference type="RefSeq" id="WP_173085045.1">
    <property type="nucleotide sequence ID" value="NZ_BLTE01000011.1"/>
</dbReference>
<dbReference type="InterPro" id="IPR044878">
    <property type="entry name" value="UbiA_sf"/>
</dbReference>
<organism evidence="7 8">
    <name type="scientific">Fundidesulfovibrio magnetotacticus</name>
    <dbReference type="NCBI Taxonomy" id="2730080"/>
    <lineage>
        <taxon>Bacteria</taxon>
        <taxon>Pseudomonadati</taxon>
        <taxon>Thermodesulfobacteriota</taxon>
        <taxon>Desulfovibrionia</taxon>
        <taxon>Desulfovibrionales</taxon>
        <taxon>Desulfovibrionaceae</taxon>
        <taxon>Fundidesulfovibrio</taxon>
    </lineage>
</organism>
<dbReference type="EC" id="2.4.2.45" evidence="7"/>
<reference evidence="7 8" key="1">
    <citation type="submission" date="2020-04" db="EMBL/GenBank/DDBJ databases">
        <authorList>
            <consortium name="Desulfovibrio sp. FSS-1 genome sequencing consortium"/>
            <person name="Shimoshige H."/>
            <person name="Kobayashi H."/>
            <person name="Maekawa T."/>
        </authorList>
    </citation>
    <scope>NUCLEOTIDE SEQUENCE [LARGE SCALE GENOMIC DNA]</scope>
    <source>
        <strain evidence="7 8">SIID29052-01</strain>
    </source>
</reference>
<feature type="transmembrane region" description="Helical" evidence="6">
    <location>
        <begin position="205"/>
        <end position="226"/>
    </location>
</feature>
<proteinExistence type="predicted"/>
<dbReference type="EMBL" id="BLTE01000011">
    <property type="protein sequence ID" value="GFK94714.1"/>
    <property type="molecule type" value="Genomic_DNA"/>
</dbReference>
<keyword evidence="8" id="KW-1185">Reference proteome</keyword>
<evidence type="ECO:0000256" key="4">
    <source>
        <dbReference type="ARBA" id="ARBA00022989"/>
    </source>
</evidence>
<comment type="caution">
    <text evidence="7">The sequence shown here is derived from an EMBL/GenBank/DDBJ whole genome shotgun (WGS) entry which is preliminary data.</text>
</comment>
<keyword evidence="3 6" id="KW-0812">Transmembrane</keyword>
<dbReference type="GO" id="GO:0009247">
    <property type="term" value="P:glycolipid biosynthetic process"/>
    <property type="evidence" value="ECO:0007669"/>
    <property type="project" value="TreeGrafter"/>
</dbReference>
<dbReference type="PANTHER" id="PTHR11048">
    <property type="entry name" value="PRENYLTRANSFERASES"/>
    <property type="match status" value="1"/>
</dbReference>
<feature type="transmembrane region" description="Helical" evidence="6">
    <location>
        <begin position="238"/>
        <end position="254"/>
    </location>
</feature>
<dbReference type="InterPro" id="IPR000537">
    <property type="entry name" value="UbiA_prenyltransferase"/>
</dbReference>
<feature type="transmembrane region" description="Helical" evidence="6">
    <location>
        <begin position="275"/>
        <end position="294"/>
    </location>
</feature>
<name>A0A6V8LSJ2_9BACT</name>
<keyword evidence="7" id="KW-0808">Transferase</keyword>
<evidence type="ECO:0000256" key="1">
    <source>
        <dbReference type="ARBA" id="ARBA00004141"/>
    </source>
</evidence>
<keyword evidence="2" id="KW-1003">Cell membrane</keyword>
<feature type="transmembrane region" description="Helical" evidence="6">
    <location>
        <begin position="135"/>
        <end position="156"/>
    </location>
</feature>
<comment type="subcellular location">
    <subcellularLocation>
        <location evidence="1">Membrane</location>
        <topology evidence="1">Multi-pass membrane protein</topology>
    </subcellularLocation>
</comment>
<dbReference type="Gene3D" id="1.10.357.140">
    <property type="entry name" value="UbiA prenyltransferase"/>
    <property type="match status" value="1"/>
</dbReference>
<keyword evidence="7" id="KW-0328">Glycosyltransferase</keyword>
<dbReference type="GO" id="GO:0016765">
    <property type="term" value="F:transferase activity, transferring alkyl or aryl (other than methyl) groups"/>
    <property type="evidence" value="ECO:0007669"/>
    <property type="project" value="InterPro"/>
</dbReference>